<evidence type="ECO:0000256" key="1">
    <source>
        <dbReference type="SAM" id="SignalP"/>
    </source>
</evidence>
<dbReference type="EMBL" id="FWFP01000007">
    <property type="protein sequence ID" value="SLN54807.1"/>
    <property type="molecule type" value="Genomic_DNA"/>
</dbReference>
<protein>
    <submittedName>
        <fullName evidence="2">Uncharacterized protein</fullName>
    </submittedName>
</protein>
<feature type="signal peptide" evidence="1">
    <location>
        <begin position="1"/>
        <end position="22"/>
    </location>
</feature>
<dbReference type="Proteomes" id="UP000193778">
    <property type="component" value="Unassembled WGS sequence"/>
</dbReference>
<dbReference type="RefSeq" id="WP_085823169.1">
    <property type="nucleotide sequence ID" value="NZ_FWFP01000007.1"/>
</dbReference>
<dbReference type="OrthoDB" id="424374at2"/>
<sequence>MKTSVRLFGTAIIASVIATTVAAQTSEDKNGPESFLFVQHADKATLADETLTLTGSDRHIIVFSDRPHRASGMIPVAELVKHWSEGEDSFASDPPNAALVGQLDDGKPVSLIVELSEPVLSEGSISYQYSIIEGEDQGDIKNPYVVIDTSFLDVKLVNSIGAATQLLGMGGSQSDFEPVSD</sequence>
<keyword evidence="1" id="KW-0732">Signal</keyword>
<organism evidence="2 3">
    <name type="scientific">Ruegeria meonggei</name>
    <dbReference type="NCBI Taxonomy" id="1446476"/>
    <lineage>
        <taxon>Bacteria</taxon>
        <taxon>Pseudomonadati</taxon>
        <taxon>Pseudomonadota</taxon>
        <taxon>Alphaproteobacteria</taxon>
        <taxon>Rhodobacterales</taxon>
        <taxon>Roseobacteraceae</taxon>
        <taxon>Ruegeria</taxon>
    </lineage>
</organism>
<feature type="chain" id="PRO_5012869189" evidence="1">
    <location>
        <begin position="23"/>
        <end position="181"/>
    </location>
</feature>
<accession>A0A1X6ZLC6</accession>
<gene>
    <name evidence="2" type="ORF">RUM8411_02656</name>
</gene>
<evidence type="ECO:0000313" key="3">
    <source>
        <dbReference type="Proteomes" id="UP000193778"/>
    </source>
</evidence>
<proteinExistence type="predicted"/>
<evidence type="ECO:0000313" key="2">
    <source>
        <dbReference type="EMBL" id="SLN54807.1"/>
    </source>
</evidence>
<reference evidence="3" key="1">
    <citation type="submission" date="2017-03" db="EMBL/GenBank/DDBJ databases">
        <authorList>
            <person name="Rodrigo-Torres L."/>
            <person name="Arahal R.D."/>
            <person name="Lucena T."/>
        </authorList>
    </citation>
    <scope>NUCLEOTIDE SEQUENCE [LARGE SCALE GENOMIC DNA]</scope>
    <source>
        <strain evidence="3">CECT 8411</strain>
    </source>
</reference>
<dbReference type="AlphaFoldDB" id="A0A1X6ZLC6"/>
<name>A0A1X6ZLC6_9RHOB</name>
<keyword evidence="3" id="KW-1185">Reference proteome</keyword>